<evidence type="ECO:0000313" key="9">
    <source>
        <dbReference type="Proteomes" id="UP000440367"/>
    </source>
</evidence>
<dbReference type="EMBL" id="QXGB01000035">
    <property type="protein sequence ID" value="KAE9235487.1"/>
    <property type="molecule type" value="Genomic_DNA"/>
</dbReference>
<keyword evidence="8" id="KW-1185">Reference proteome</keyword>
<evidence type="ECO:0000313" key="12">
    <source>
        <dbReference type="Proteomes" id="UP000488956"/>
    </source>
</evidence>
<dbReference type="EMBL" id="QXGF01000036">
    <property type="protein sequence ID" value="KAE8948875.1"/>
    <property type="molecule type" value="Genomic_DNA"/>
</dbReference>
<evidence type="ECO:0000313" key="4">
    <source>
        <dbReference type="EMBL" id="KAE9235487.1"/>
    </source>
</evidence>
<evidence type="ECO:0000313" key="2">
    <source>
        <dbReference type="EMBL" id="KAE9029716.1"/>
    </source>
</evidence>
<comment type="caution">
    <text evidence="2">The sequence shown here is derived from an EMBL/GenBank/DDBJ whole genome shotgun (WGS) entry which is preliminary data.</text>
</comment>
<dbReference type="EMBL" id="QXFW01000023">
    <property type="protein sequence ID" value="KAE9029716.1"/>
    <property type="molecule type" value="Genomic_DNA"/>
</dbReference>
<evidence type="ECO:0000313" key="1">
    <source>
        <dbReference type="EMBL" id="KAE8948875.1"/>
    </source>
</evidence>
<dbReference type="Proteomes" id="UP000429523">
    <property type="component" value="Unassembled WGS sequence"/>
</dbReference>
<evidence type="ECO:0000313" key="8">
    <source>
        <dbReference type="Proteomes" id="UP000433483"/>
    </source>
</evidence>
<evidence type="ECO:0000313" key="10">
    <source>
        <dbReference type="Proteomes" id="UP000460718"/>
    </source>
</evidence>
<proteinExistence type="predicted"/>
<evidence type="ECO:0000313" key="3">
    <source>
        <dbReference type="EMBL" id="KAE9132037.1"/>
    </source>
</evidence>
<evidence type="ECO:0000313" key="6">
    <source>
        <dbReference type="EMBL" id="KAE9257128.1"/>
    </source>
</evidence>
<dbReference type="EMBL" id="QXGC01000089">
    <property type="protein sequence ID" value="KAE9250408.1"/>
    <property type="molecule type" value="Genomic_DNA"/>
</dbReference>
<dbReference type="Proteomes" id="UP000476176">
    <property type="component" value="Unassembled WGS sequence"/>
</dbReference>
<accession>A0A6A3MDZ4</accession>
<dbReference type="EMBL" id="QXGD01000031">
    <property type="protein sequence ID" value="KAE9257128.1"/>
    <property type="molecule type" value="Genomic_DNA"/>
</dbReference>
<evidence type="ECO:0000313" key="5">
    <source>
        <dbReference type="EMBL" id="KAE9250408.1"/>
    </source>
</evidence>
<evidence type="ECO:0000313" key="7">
    <source>
        <dbReference type="Proteomes" id="UP000429523"/>
    </source>
</evidence>
<dbReference type="EMBL" id="QXFX01000102">
    <property type="protein sequence ID" value="KAE9132037.1"/>
    <property type="molecule type" value="Genomic_DNA"/>
</dbReference>
<sequence length="162" mass="17508">MSHVDHRLLKLFGRSAKLLKPCDGQGTAATGGFEYEYRRNGVSVDVDKAEVKWEAKITERNGQHVDDLPVESSWNGQVQGQHGCGRHDGTSEEELCSVTKNHARTACCSEVSFGALVGGTLVDDGAVCKGLGEESDEKNGLMRRQWASGIVPLVLAKKSSVH</sequence>
<evidence type="ECO:0000313" key="11">
    <source>
        <dbReference type="Proteomes" id="UP000476176"/>
    </source>
</evidence>
<protein>
    <submittedName>
        <fullName evidence="2">Uncharacterized protein</fullName>
    </submittedName>
</protein>
<name>A0A6A3MDZ4_9STRA</name>
<organism evidence="2 10">
    <name type="scientific">Phytophthora fragariae</name>
    <dbReference type="NCBI Taxonomy" id="53985"/>
    <lineage>
        <taxon>Eukaryota</taxon>
        <taxon>Sar</taxon>
        <taxon>Stramenopiles</taxon>
        <taxon>Oomycota</taxon>
        <taxon>Peronosporomycetes</taxon>
        <taxon>Peronosporales</taxon>
        <taxon>Peronosporaceae</taxon>
        <taxon>Phytophthora</taxon>
    </lineage>
</organism>
<dbReference type="Proteomes" id="UP000433483">
    <property type="component" value="Unassembled WGS sequence"/>
</dbReference>
<gene>
    <name evidence="6" type="ORF">PF002_g1333</name>
    <name evidence="5" type="ORF">PF004_g2966</name>
    <name evidence="4" type="ORF">PF005_g1451</name>
    <name evidence="1" type="ORF">PF009_g1559</name>
    <name evidence="3" type="ORF">PF010_g3332</name>
    <name evidence="2" type="ORF">PF011_g943</name>
</gene>
<dbReference type="Proteomes" id="UP000460718">
    <property type="component" value="Unassembled WGS sequence"/>
</dbReference>
<dbReference type="Proteomes" id="UP000440367">
    <property type="component" value="Unassembled WGS sequence"/>
</dbReference>
<dbReference type="Proteomes" id="UP000488956">
    <property type="component" value="Unassembled WGS sequence"/>
</dbReference>
<reference evidence="10 11" key="1">
    <citation type="submission" date="2018-09" db="EMBL/GenBank/DDBJ databases">
        <title>Genomic investigation of the strawberry pathogen Phytophthora fragariae indicates pathogenicity is determined by transcriptional variation in three key races.</title>
        <authorList>
            <person name="Adams T.M."/>
            <person name="Armitage A.D."/>
            <person name="Sobczyk M.K."/>
            <person name="Bates H.J."/>
            <person name="Dunwell J.M."/>
            <person name="Nellist C.F."/>
            <person name="Harrison R.J."/>
        </authorList>
    </citation>
    <scope>NUCLEOTIDE SEQUENCE [LARGE SCALE GENOMIC DNA]</scope>
    <source>
        <strain evidence="6 9">BC-1</strain>
        <strain evidence="5 11">BC-23</strain>
        <strain evidence="4 8">NOV-27</strain>
        <strain evidence="1 7">NOV-9</strain>
        <strain evidence="3 12">ONT-3</strain>
        <strain evidence="2 10">SCRP245</strain>
    </source>
</reference>
<dbReference type="AlphaFoldDB" id="A0A6A3MDZ4"/>